<dbReference type="GO" id="GO:0015141">
    <property type="term" value="F:succinate transmembrane transporter activity"/>
    <property type="evidence" value="ECO:0007669"/>
    <property type="project" value="TreeGrafter"/>
</dbReference>
<feature type="transmembrane region" description="Helical" evidence="6">
    <location>
        <begin position="211"/>
        <end position="235"/>
    </location>
</feature>
<dbReference type="GO" id="GO:0005886">
    <property type="term" value="C:plasma membrane"/>
    <property type="evidence" value="ECO:0007669"/>
    <property type="project" value="TreeGrafter"/>
</dbReference>
<feature type="transmembrane region" description="Helical" evidence="6">
    <location>
        <begin position="372"/>
        <end position="390"/>
    </location>
</feature>
<evidence type="ECO:0000256" key="1">
    <source>
        <dbReference type="ARBA" id="ARBA00004141"/>
    </source>
</evidence>
<proteinExistence type="inferred from homology"/>
<dbReference type="KEGG" id="goe:100903058"/>
<reference evidence="8" key="1">
    <citation type="submission" date="2025-08" db="UniProtKB">
        <authorList>
            <consortium name="RefSeq"/>
        </authorList>
    </citation>
    <scope>IDENTIFICATION</scope>
</reference>
<name>A0AAJ7PAX1_9ACAR</name>
<accession>A0AAJ7PAX1</accession>
<keyword evidence="5 6" id="KW-0472">Membrane</keyword>
<dbReference type="PANTHER" id="PTHR10283:SF82">
    <property type="entry name" value="SOLUTE CARRIER FAMILY 13 MEMBER 2"/>
    <property type="match status" value="1"/>
</dbReference>
<gene>
    <name evidence="8" type="primary">LOC100903058</name>
</gene>
<evidence type="ECO:0000313" key="7">
    <source>
        <dbReference type="Proteomes" id="UP000694867"/>
    </source>
</evidence>
<organism evidence="7 8">
    <name type="scientific">Galendromus occidentalis</name>
    <name type="common">western predatory mite</name>
    <dbReference type="NCBI Taxonomy" id="34638"/>
    <lineage>
        <taxon>Eukaryota</taxon>
        <taxon>Metazoa</taxon>
        <taxon>Ecdysozoa</taxon>
        <taxon>Arthropoda</taxon>
        <taxon>Chelicerata</taxon>
        <taxon>Arachnida</taxon>
        <taxon>Acari</taxon>
        <taxon>Parasitiformes</taxon>
        <taxon>Mesostigmata</taxon>
        <taxon>Gamasina</taxon>
        <taxon>Phytoseioidea</taxon>
        <taxon>Phytoseiidae</taxon>
        <taxon>Typhlodrominae</taxon>
        <taxon>Galendromus</taxon>
    </lineage>
</organism>
<dbReference type="AlphaFoldDB" id="A0AAJ7PAX1"/>
<evidence type="ECO:0000256" key="2">
    <source>
        <dbReference type="ARBA" id="ARBA00006772"/>
    </source>
</evidence>
<evidence type="ECO:0000256" key="5">
    <source>
        <dbReference type="ARBA" id="ARBA00023136"/>
    </source>
</evidence>
<dbReference type="GeneID" id="100903058"/>
<feature type="transmembrane region" description="Helical" evidence="6">
    <location>
        <begin position="410"/>
        <end position="431"/>
    </location>
</feature>
<feature type="transmembrane region" description="Helical" evidence="6">
    <location>
        <begin position="120"/>
        <end position="147"/>
    </location>
</feature>
<dbReference type="InterPro" id="IPR001898">
    <property type="entry name" value="SLC13A/DASS"/>
</dbReference>
<keyword evidence="7" id="KW-1185">Reference proteome</keyword>
<dbReference type="Pfam" id="PF00939">
    <property type="entry name" value="Na_sulph_symp"/>
    <property type="match status" value="1"/>
</dbReference>
<evidence type="ECO:0000256" key="6">
    <source>
        <dbReference type="SAM" id="Phobius"/>
    </source>
</evidence>
<dbReference type="PANTHER" id="PTHR10283">
    <property type="entry name" value="SOLUTE CARRIER FAMILY 13 MEMBER"/>
    <property type="match status" value="1"/>
</dbReference>
<comment type="subcellular location">
    <subcellularLocation>
        <location evidence="1">Membrane</location>
        <topology evidence="1">Multi-pass membrane protein</topology>
    </subcellularLocation>
</comment>
<protein>
    <submittedName>
        <fullName evidence="8">Solute carrier family 13 member 5-like</fullName>
    </submittedName>
</protein>
<sequence>MQEANMMFVATLIIAISIVECNLHRRLALSGLMVFGTKPESLCMGVMAVACFLSIWVNNVAITAMMVPVVDRICDELFGDILREDSCTEIRKMPEAESESLIGNKSLNETTSMQTKRVRLCLFLSVMFGANIGATTTITSAASNLVFTSILDFLYPGARTPVDYVSWMMYALPITVISLSLSYLAVWAVFFCARPKLPTRAGNVIELQYRALGKMSFAESAVLSLFVVLVIFWLLRDPTFMRGWATFFEYRPKDSTVAVAVVLLLLVLPRVPTELGGPPILGWDAIQARLSWTVILLIGCNFALAEAAAQSGLSDWISSHLMVLSSLNPKIVAFIFSVFASFLSEVLANAGVVSVLVPIFAKFAESSGVNPLLYMITPTIASNFCFLLPVGTPANTIIYEHTRLEIKDLFVPGILVKLCTIIGFGFAIFFCSDPIFETGAFPAWAERLNKTAAI</sequence>
<evidence type="ECO:0000256" key="3">
    <source>
        <dbReference type="ARBA" id="ARBA00022692"/>
    </source>
</evidence>
<keyword evidence="4 6" id="KW-1133">Transmembrane helix</keyword>
<keyword evidence="3 6" id="KW-0812">Transmembrane</keyword>
<feature type="transmembrane region" description="Helical" evidence="6">
    <location>
        <begin position="292"/>
        <end position="311"/>
    </location>
</feature>
<dbReference type="RefSeq" id="XP_018497333.1">
    <property type="nucleotide sequence ID" value="XM_018641817.1"/>
</dbReference>
<feature type="transmembrane region" description="Helical" evidence="6">
    <location>
        <begin position="167"/>
        <end position="190"/>
    </location>
</feature>
<feature type="transmembrane region" description="Helical" evidence="6">
    <location>
        <begin position="255"/>
        <end position="271"/>
    </location>
</feature>
<evidence type="ECO:0000256" key="4">
    <source>
        <dbReference type="ARBA" id="ARBA00022989"/>
    </source>
</evidence>
<feature type="transmembrane region" description="Helical" evidence="6">
    <location>
        <begin position="331"/>
        <end position="360"/>
    </location>
</feature>
<dbReference type="GO" id="GO:0015137">
    <property type="term" value="F:citrate transmembrane transporter activity"/>
    <property type="evidence" value="ECO:0007669"/>
    <property type="project" value="TreeGrafter"/>
</dbReference>
<feature type="transmembrane region" description="Helical" evidence="6">
    <location>
        <begin position="45"/>
        <end position="67"/>
    </location>
</feature>
<comment type="similarity">
    <text evidence="2">Belongs to the SLC13A/DASS transporter (TC 2.A.47) family. NADC subfamily.</text>
</comment>
<dbReference type="Proteomes" id="UP000694867">
    <property type="component" value="Unplaced"/>
</dbReference>
<evidence type="ECO:0000313" key="8">
    <source>
        <dbReference type="RefSeq" id="XP_018497333.1"/>
    </source>
</evidence>